<evidence type="ECO:0000313" key="2">
    <source>
        <dbReference type="EMBL" id="QHX44052.1"/>
    </source>
</evidence>
<keyword evidence="1" id="KW-0812">Transmembrane</keyword>
<dbReference type="KEGG" id="trz:GWP43_12045"/>
<feature type="transmembrane region" description="Helical" evidence="1">
    <location>
        <begin position="6"/>
        <end position="23"/>
    </location>
</feature>
<dbReference type="Proteomes" id="UP000464374">
    <property type="component" value="Chromosome"/>
</dbReference>
<proteinExistence type="predicted"/>
<evidence type="ECO:0000313" key="3">
    <source>
        <dbReference type="Proteomes" id="UP000464374"/>
    </source>
</evidence>
<accession>A0A6P1Y554</accession>
<reference evidence="2 3" key="1">
    <citation type="submission" date="2020-01" db="EMBL/GenBank/DDBJ databases">
        <title>Complete genome sequence of a human oral phylogroup 1 Treponema sp. strain ATCC 700766, originally isolated from periodontitis dental plaque.</title>
        <authorList>
            <person name="Chan Y."/>
            <person name="Huo Y.-B."/>
            <person name="Yu X.-L."/>
            <person name="Zeng H."/>
            <person name="Leung W.-K."/>
            <person name="Watt R.M."/>
        </authorList>
    </citation>
    <scope>NUCLEOTIDE SEQUENCE [LARGE SCALE GENOMIC DNA]</scope>
    <source>
        <strain evidence="2 3">OMZ 804</strain>
    </source>
</reference>
<feature type="transmembrane region" description="Helical" evidence="1">
    <location>
        <begin position="105"/>
        <end position="130"/>
    </location>
</feature>
<feature type="transmembrane region" description="Helical" evidence="1">
    <location>
        <begin position="75"/>
        <end position="93"/>
    </location>
</feature>
<dbReference type="AlphaFoldDB" id="A0A6P1Y554"/>
<sequence>MLPFYFLSVTTNLMMGGILLLSAKNKEEFNIKYPLLNDPTFLLVLLIFSGISAVFKLLSPVVGPAGGSAPIVGDIIPALSGILGCIVFFDRWVKASENHLTLPPFFTRILAFEQPIGFFCLFAGVTHLLFSQVLFL</sequence>
<keyword evidence="1" id="KW-1133">Transmembrane helix</keyword>
<evidence type="ECO:0000256" key="1">
    <source>
        <dbReference type="SAM" id="Phobius"/>
    </source>
</evidence>
<protein>
    <submittedName>
        <fullName evidence="2">Uncharacterized protein</fullName>
    </submittedName>
</protein>
<organism evidence="2 3">
    <name type="scientific">Treponema vincentii</name>
    <dbReference type="NCBI Taxonomy" id="69710"/>
    <lineage>
        <taxon>Bacteria</taxon>
        <taxon>Pseudomonadati</taxon>
        <taxon>Spirochaetota</taxon>
        <taxon>Spirochaetia</taxon>
        <taxon>Spirochaetales</taxon>
        <taxon>Treponemataceae</taxon>
        <taxon>Treponema</taxon>
    </lineage>
</organism>
<gene>
    <name evidence="2" type="ORF">GWP43_12045</name>
</gene>
<dbReference type="EMBL" id="CP048020">
    <property type="protein sequence ID" value="QHX44052.1"/>
    <property type="molecule type" value="Genomic_DNA"/>
</dbReference>
<name>A0A6P1Y554_9SPIR</name>
<feature type="transmembrane region" description="Helical" evidence="1">
    <location>
        <begin position="35"/>
        <end position="55"/>
    </location>
</feature>
<keyword evidence="1" id="KW-0472">Membrane</keyword>
<dbReference type="RefSeq" id="WP_162664350.1">
    <property type="nucleotide sequence ID" value="NZ_CP048020.1"/>
</dbReference>